<dbReference type="AlphaFoldDB" id="A0A2R6RM99"/>
<sequence length="169" mass="19955">MPTVQYLAGWLFRDDIFREWWNARHPQSDENHLEEDDLSCIMLEKHIAKEFQSTNKFVYTAEVFCLGPKDAQQLYILLMTNNRTWDGIPWAEVPLPHFSSDQPHAMEVKEFMEKDGFDFKKYDVKFLVSREPERILTHRAPTSLKWKLLIWTVFQTAQVVTLTTTAACQ</sequence>
<name>A0A2R6RM99_9APHY</name>
<keyword evidence="2" id="KW-1185">Reference proteome</keyword>
<dbReference type="Proteomes" id="UP000186601">
    <property type="component" value="Unassembled WGS sequence"/>
</dbReference>
<protein>
    <submittedName>
        <fullName evidence="1">Uncharacterized protein</fullName>
    </submittedName>
</protein>
<reference evidence="1 2" key="1">
    <citation type="submission" date="2018-02" db="EMBL/GenBank/DDBJ databases">
        <title>Genome sequence of the basidiomycete white-rot fungus Phlebia centrifuga.</title>
        <authorList>
            <person name="Granchi Z."/>
            <person name="Peng M."/>
            <person name="de Vries R.P."/>
            <person name="Hilden K."/>
            <person name="Makela M.R."/>
            <person name="Grigoriev I."/>
            <person name="Riley R."/>
        </authorList>
    </citation>
    <scope>NUCLEOTIDE SEQUENCE [LARGE SCALE GENOMIC DNA]</scope>
    <source>
        <strain evidence="1 2">FBCC195</strain>
    </source>
</reference>
<evidence type="ECO:0000313" key="1">
    <source>
        <dbReference type="EMBL" id="PSS31095.1"/>
    </source>
</evidence>
<evidence type="ECO:0000313" key="2">
    <source>
        <dbReference type="Proteomes" id="UP000186601"/>
    </source>
</evidence>
<dbReference type="EMBL" id="MLYV02000221">
    <property type="protein sequence ID" value="PSS31095.1"/>
    <property type="molecule type" value="Genomic_DNA"/>
</dbReference>
<comment type="caution">
    <text evidence="1">The sequence shown here is derived from an EMBL/GenBank/DDBJ whole genome shotgun (WGS) entry which is preliminary data.</text>
</comment>
<gene>
    <name evidence="1" type="ORF">PHLCEN_2v2427</name>
</gene>
<organism evidence="1 2">
    <name type="scientific">Hermanssonia centrifuga</name>
    <dbReference type="NCBI Taxonomy" id="98765"/>
    <lineage>
        <taxon>Eukaryota</taxon>
        <taxon>Fungi</taxon>
        <taxon>Dikarya</taxon>
        <taxon>Basidiomycota</taxon>
        <taxon>Agaricomycotina</taxon>
        <taxon>Agaricomycetes</taxon>
        <taxon>Polyporales</taxon>
        <taxon>Meruliaceae</taxon>
        <taxon>Hermanssonia</taxon>
    </lineage>
</organism>
<proteinExistence type="predicted"/>
<accession>A0A2R6RM99</accession>